<name>A0ABW5PEF0_9BACL</name>
<dbReference type="RefSeq" id="WP_377602660.1">
    <property type="nucleotide sequence ID" value="NZ_JBHUME010000007.1"/>
</dbReference>
<dbReference type="PANTHER" id="PTHR43649:SF31">
    <property type="entry name" value="SN-GLYCEROL-3-PHOSPHATE-BINDING PERIPLASMIC PROTEIN UGPB"/>
    <property type="match status" value="1"/>
</dbReference>
<keyword evidence="7" id="KW-1185">Reference proteome</keyword>
<dbReference type="SUPFAM" id="SSF53850">
    <property type="entry name" value="Periplasmic binding protein-like II"/>
    <property type="match status" value="1"/>
</dbReference>
<keyword evidence="4 5" id="KW-0732">Signal</keyword>
<dbReference type="EMBL" id="JBHUME010000007">
    <property type="protein sequence ID" value="MFD2612844.1"/>
    <property type="molecule type" value="Genomic_DNA"/>
</dbReference>
<keyword evidence="3" id="KW-0813">Transport</keyword>
<sequence>MSSKQKLKKSFVAGLALSLVLPVLAACNNNSEAKDNEQRVLRIATMFGGGGDDQWLRQQYTEIYEYTHPNITIEIIPAVEQSMYGYEQQPKEGEKPKDPIEEMKKKMTGPNPPDVVLVDYQQLQSFIDDNMLTQLDPMMTEDKFDPSELVPAVYDGLKKLGDDKLYALAPTFSSSALFYNKALFTAAGVEPPADGMTWDDLFNKARQLKSGTGENAKYGFSFNNYSGSDPFYDMMAYTAPLQLSMFDEKAEKMTVDTDKWEQVWTTISQIYNEKIMPEMQDPGKPMPMDSKQAYNPFQGDNFMSGKVAMTIANYGYINQLIDASKNASKVEGFTPPDWDVVTVPVHPEQPTVGGNIWMNSVMGINAKAQNVKDAWDLIKFINGEDWAKLKSRSSYELVSRTKYNKPKDGYNYNIAAFYKLTPVPTQDNLSKLYQQMPNLYRVQEIGRNKFQEVIKGKKKVRDALKEWNTEGNAMLQEIKKNPSAPIGGDVGGAVYSK</sequence>
<evidence type="ECO:0000313" key="7">
    <source>
        <dbReference type="Proteomes" id="UP001597541"/>
    </source>
</evidence>
<comment type="caution">
    <text evidence="6">The sequence shown here is derived from an EMBL/GenBank/DDBJ whole genome shotgun (WGS) entry which is preliminary data.</text>
</comment>
<dbReference type="PANTHER" id="PTHR43649">
    <property type="entry name" value="ARABINOSE-BINDING PROTEIN-RELATED"/>
    <property type="match status" value="1"/>
</dbReference>
<comment type="subcellular location">
    <subcellularLocation>
        <location evidence="1">Cell envelope</location>
    </subcellularLocation>
</comment>
<accession>A0ABW5PEF0</accession>
<evidence type="ECO:0000256" key="4">
    <source>
        <dbReference type="ARBA" id="ARBA00022729"/>
    </source>
</evidence>
<dbReference type="InterPro" id="IPR006059">
    <property type="entry name" value="SBP"/>
</dbReference>
<dbReference type="Pfam" id="PF01547">
    <property type="entry name" value="SBP_bac_1"/>
    <property type="match status" value="1"/>
</dbReference>
<evidence type="ECO:0000256" key="3">
    <source>
        <dbReference type="ARBA" id="ARBA00022448"/>
    </source>
</evidence>
<feature type="signal peptide" evidence="5">
    <location>
        <begin position="1"/>
        <end position="25"/>
    </location>
</feature>
<dbReference type="Proteomes" id="UP001597541">
    <property type="component" value="Unassembled WGS sequence"/>
</dbReference>
<organism evidence="6 7">
    <name type="scientific">Paenibacillus gansuensis</name>
    <dbReference type="NCBI Taxonomy" id="306542"/>
    <lineage>
        <taxon>Bacteria</taxon>
        <taxon>Bacillati</taxon>
        <taxon>Bacillota</taxon>
        <taxon>Bacilli</taxon>
        <taxon>Bacillales</taxon>
        <taxon>Paenibacillaceae</taxon>
        <taxon>Paenibacillus</taxon>
    </lineage>
</organism>
<dbReference type="Gene3D" id="3.40.190.10">
    <property type="entry name" value="Periplasmic binding protein-like II"/>
    <property type="match status" value="1"/>
</dbReference>
<gene>
    <name evidence="6" type="ORF">ACFSUF_10460</name>
</gene>
<dbReference type="InterPro" id="IPR050490">
    <property type="entry name" value="Bact_solute-bd_prot1"/>
</dbReference>
<evidence type="ECO:0000256" key="1">
    <source>
        <dbReference type="ARBA" id="ARBA00004196"/>
    </source>
</evidence>
<evidence type="ECO:0000256" key="5">
    <source>
        <dbReference type="SAM" id="SignalP"/>
    </source>
</evidence>
<evidence type="ECO:0000256" key="2">
    <source>
        <dbReference type="ARBA" id="ARBA00008520"/>
    </source>
</evidence>
<protein>
    <submittedName>
        <fullName evidence="6">ABC transporter substrate-binding protein</fullName>
    </submittedName>
</protein>
<comment type="similarity">
    <text evidence="2">Belongs to the bacterial solute-binding protein 1 family.</text>
</comment>
<evidence type="ECO:0000313" key="6">
    <source>
        <dbReference type="EMBL" id="MFD2612844.1"/>
    </source>
</evidence>
<dbReference type="PROSITE" id="PS51257">
    <property type="entry name" value="PROKAR_LIPOPROTEIN"/>
    <property type="match status" value="1"/>
</dbReference>
<reference evidence="7" key="1">
    <citation type="journal article" date="2019" name="Int. J. Syst. Evol. Microbiol.">
        <title>The Global Catalogue of Microorganisms (GCM) 10K type strain sequencing project: providing services to taxonomists for standard genome sequencing and annotation.</title>
        <authorList>
            <consortium name="The Broad Institute Genomics Platform"/>
            <consortium name="The Broad Institute Genome Sequencing Center for Infectious Disease"/>
            <person name="Wu L."/>
            <person name="Ma J."/>
        </authorList>
    </citation>
    <scope>NUCLEOTIDE SEQUENCE [LARGE SCALE GENOMIC DNA]</scope>
    <source>
        <strain evidence="7">KCTC 3950</strain>
    </source>
</reference>
<proteinExistence type="inferred from homology"/>
<feature type="chain" id="PRO_5047227397" evidence="5">
    <location>
        <begin position="26"/>
        <end position="497"/>
    </location>
</feature>